<keyword evidence="3 6" id="KW-0863">Zinc-finger</keyword>
<keyword evidence="5 6" id="KW-0539">Nucleus</keyword>
<dbReference type="GO" id="GO:0008270">
    <property type="term" value="F:zinc ion binding"/>
    <property type="evidence" value="ECO:0007669"/>
    <property type="project" value="UniProtKB-KW"/>
</dbReference>
<evidence type="ECO:0000256" key="7">
    <source>
        <dbReference type="SAM" id="Coils"/>
    </source>
</evidence>
<comment type="pathway">
    <text evidence="6">Protein modification; protein ubiquitination.</text>
</comment>
<keyword evidence="6" id="KW-0833">Ubl conjugation pathway</keyword>
<dbReference type="Proteomes" id="UP000655225">
    <property type="component" value="Unassembled WGS sequence"/>
</dbReference>
<dbReference type="PANTHER" id="PTHR23163:SF0">
    <property type="entry name" value="E3 UBIQUITIN-PROTEIN LIGASE BRE1"/>
    <property type="match status" value="1"/>
</dbReference>
<comment type="similarity">
    <text evidence="6">Belongs to the BRE1 family.</text>
</comment>
<dbReference type="AlphaFoldDB" id="A0A835DQH0"/>
<evidence type="ECO:0000256" key="5">
    <source>
        <dbReference type="ARBA" id="ARBA00023242"/>
    </source>
</evidence>
<keyword evidence="9" id="KW-1185">Reference proteome</keyword>
<keyword evidence="6" id="KW-0808">Transferase</keyword>
<comment type="catalytic activity">
    <reaction evidence="6">
        <text>S-ubiquitinyl-[E2 ubiquitin-conjugating enzyme]-L-cysteine + [acceptor protein]-L-lysine = [E2 ubiquitin-conjugating enzyme]-L-cysteine + N(6)-ubiquitinyl-[acceptor protein]-L-lysine.</text>
        <dbReference type="EC" id="2.3.2.27"/>
    </reaction>
</comment>
<dbReference type="GO" id="GO:0006325">
    <property type="term" value="P:chromatin organization"/>
    <property type="evidence" value="ECO:0007669"/>
    <property type="project" value="UniProtKB-KW"/>
</dbReference>
<protein>
    <recommendedName>
        <fullName evidence="6">E3 ubiquitin protein ligase</fullName>
        <ecNumber evidence="6">2.3.2.27</ecNumber>
    </recommendedName>
</protein>
<feature type="coiled-coil region" evidence="7">
    <location>
        <begin position="87"/>
        <end position="121"/>
    </location>
</feature>
<reference evidence="8 9" key="1">
    <citation type="submission" date="2020-04" db="EMBL/GenBank/DDBJ databases">
        <title>Plant Genome Project.</title>
        <authorList>
            <person name="Zhang R.-G."/>
        </authorList>
    </citation>
    <scope>NUCLEOTIDE SEQUENCE [LARGE SCALE GENOMIC DNA]</scope>
    <source>
        <strain evidence="8">YNK0</strain>
        <tissue evidence="8">Leaf</tissue>
    </source>
</reference>
<dbReference type="OMA" id="ICHDKPK"/>
<dbReference type="EMBL" id="JABCRI010000001">
    <property type="protein sequence ID" value="KAF8412963.1"/>
    <property type="molecule type" value="Genomic_DNA"/>
</dbReference>
<keyword evidence="4 6" id="KW-0862">Zinc</keyword>
<dbReference type="OrthoDB" id="10266039at2759"/>
<dbReference type="PANTHER" id="PTHR23163">
    <property type="entry name" value="RING FINGER PROTEIN-RELATED"/>
    <property type="match status" value="1"/>
</dbReference>
<evidence type="ECO:0000256" key="1">
    <source>
        <dbReference type="ARBA" id="ARBA00004123"/>
    </source>
</evidence>
<comment type="subcellular location">
    <subcellularLocation>
        <location evidence="1 6">Nucleus</location>
    </subcellularLocation>
</comment>
<keyword evidence="6" id="KW-0156">Chromatin regulator</keyword>
<dbReference type="GO" id="GO:0061630">
    <property type="term" value="F:ubiquitin protein ligase activity"/>
    <property type="evidence" value="ECO:0007669"/>
    <property type="project" value="UniProtKB-EC"/>
</dbReference>
<evidence type="ECO:0000256" key="6">
    <source>
        <dbReference type="RuleBase" id="RU365038"/>
    </source>
</evidence>
<dbReference type="InterPro" id="IPR013956">
    <property type="entry name" value="E3_ubiquit_lig_Bre1"/>
</dbReference>
<proteinExistence type="inferred from homology"/>
<name>A0A835DQH0_TETSI</name>
<dbReference type="UniPathway" id="UPA00143"/>
<dbReference type="GO" id="GO:0016567">
    <property type="term" value="P:protein ubiquitination"/>
    <property type="evidence" value="ECO:0007669"/>
    <property type="project" value="UniProtKB-UniRule"/>
</dbReference>
<dbReference type="GO" id="GO:0005634">
    <property type="term" value="C:nucleus"/>
    <property type="evidence" value="ECO:0007669"/>
    <property type="project" value="UniProtKB-SubCell"/>
</dbReference>
<organism evidence="8 9">
    <name type="scientific">Tetracentron sinense</name>
    <name type="common">Spur-leaf</name>
    <dbReference type="NCBI Taxonomy" id="13715"/>
    <lineage>
        <taxon>Eukaryota</taxon>
        <taxon>Viridiplantae</taxon>
        <taxon>Streptophyta</taxon>
        <taxon>Embryophyta</taxon>
        <taxon>Tracheophyta</taxon>
        <taxon>Spermatophyta</taxon>
        <taxon>Magnoliopsida</taxon>
        <taxon>Trochodendrales</taxon>
        <taxon>Trochodendraceae</taxon>
        <taxon>Tetracentron</taxon>
    </lineage>
</organism>
<sequence>MENRTMEKEMQQANSFLDFYYMKAAQIENQWNMYSDQVEKLAVDRWQSSAALENTQKWLLDVRGESQQVRESLEESQGKVERSRFGLAELHIELEKERFNKKRIEEELETVRRKATRLRARTEGSSLLEKLQQELRDYKEILKCSICHDKPKEVKFQFQYLVFYGLLCGA</sequence>
<keyword evidence="6 7" id="KW-0175">Coiled coil</keyword>
<dbReference type="EC" id="2.3.2.27" evidence="6"/>
<comment type="caution">
    <text evidence="8">The sequence shown here is derived from an EMBL/GenBank/DDBJ whole genome shotgun (WGS) entry which is preliminary data.</text>
</comment>
<accession>A0A835DQH0</accession>
<dbReference type="GO" id="GO:0033503">
    <property type="term" value="C:HULC complex"/>
    <property type="evidence" value="ECO:0007669"/>
    <property type="project" value="TreeGrafter"/>
</dbReference>
<evidence type="ECO:0000256" key="4">
    <source>
        <dbReference type="ARBA" id="ARBA00022833"/>
    </source>
</evidence>
<evidence type="ECO:0000256" key="3">
    <source>
        <dbReference type="ARBA" id="ARBA00022771"/>
    </source>
</evidence>
<keyword evidence="2 6" id="KW-0479">Metal-binding</keyword>
<evidence type="ECO:0000256" key="2">
    <source>
        <dbReference type="ARBA" id="ARBA00022723"/>
    </source>
</evidence>
<evidence type="ECO:0000313" key="8">
    <source>
        <dbReference type="EMBL" id="KAF8412963.1"/>
    </source>
</evidence>
<evidence type="ECO:0000313" key="9">
    <source>
        <dbReference type="Proteomes" id="UP000655225"/>
    </source>
</evidence>
<gene>
    <name evidence="8" type="ORF">HHK36_000935</name>
</gene>